<organism evidence="2 3">
    <name type="scientific">Microthlaspi erraticum</name>
    <dbReference type="NCBI Taxonomy" id="1685480"/>
    <lineage>
        <taxon>Eukaryota</taxon>
        <taxon>Viridiplantae</taxon>
        <taxon>Streptophyta</taxon>
        <taxon>Embryophyta</taxon>
        <taxon>Tracheophyta</taxon>
        <taxon>Spermatophyta</taxon>
        <taxon>Magnoliopsida</taxon>
        <taxon>eudicotyledons</taxon>
        <taxon>Gunneridae</taxon>
        <taxon>Pentapetalae</taxon>
        <taxon>rosids</taxon>
        <taxon>malvids</taxon>
        <taxon>Brassicales</taxon>
        <taxon>Brassicaceae</taxon>
        <taxon>Coluteocarpeae</taxon>
        <taxon>Microthlaspi</taxon>
    </lineage>
</organism>
<dbReference type="Pfam" id="PF00078">
    <property type="entry name" value="RVT_1"/>
    <property type="match status" value="1"/>
</dbReference>
<dbReference type="OrthoDB" id="1934719at2759"/>
<feature type="domain" description="Reverse transcriptase" evidence="1">
    <location>
        <begin position="184"/>
        <end position="300"/>
    </location>
</feature>
<dbReference type="CDD" id="cd01650">
    <property type="entry name" value="RT_nLTR_like"/>
    <property type="match status" value="1"/>
</dbReference>
<dbReference type="InterPro" id="IPR000477">
    <property type="entry name" value="RT_dom"/>
</dbReference>
<evidence type="ECO:0000259" key="1">
    <source>
        <dbReference type="Pfam" id="PF00078"/>
    </source>
</evidence>
<gene>
    <name evidence="2" type="ORF">MERR_LOCUS40289</name>
</gene>
<accession>A0A6D2KF08</accession>
<dbReference type="InterPro" id="IPR043502">
    <property type="entry name" value="DNA/RNA_pol_sf"/>
</dbReference>
<comment type="caution">
    <text evidence="2">The sequence shown here is derived from an EMBL/GenBank/DDBJ whole genome shotgun (WGS) entry which is preliminary data.</text>
</comment>
<dbReference type="Proteomes" id="UP000467841">
    <property type="component" value="Unassembled WGS sequence"/>
</dbReference>
<dbReference type="SUPFAM" id="SSF56672">
    <property type="entry name" value="DNA/RNA polymerases"/>
    <property type="match status" value="1"/>
</dbReference>
<evidence type="ECO:0000313" key="3">
    <source>
        <dbReference type="Proteomes" id="UP000467841"/>
    </source>
</evidence>
<evidence type="ECO:0000313" key="2">
    <source>
        <dbReference type="EMBL" id="CAA7053054.1"/>
    </source>
</evidence>
<name>A0A6D2KF08_9BRAS</name>
<dbReference type="AlphaFoldDB" id="A0A6D2KF08"/>
<keyword evidence="3" id="KW-1185">Reference proteome</keyword>
<reference evidence="2" key="1">
    <citation type="submission" date="2020-01" db="EMBL/GenBank/DDBJ databases">
        <authorList>
            <person name="Mishra B."/>
        </authorList>
    </citation>
    <scope>NUCLEOTIDE SEQUENCE [LARGE SCALE GENOMIC DNA]</scope>
</reference>
<dbReference type="PANTHER" id="PTHR19446">
    <property type="entry name" value="REVERSE TRANSCRIPTASES"/>
    <property type="match status" value="1"/>
</dbReference>
<protein>
    <recommendedName>
        <fullName evidence="1">Reverse transcriptase domain-containing protein</fullName>
    </recommendedName>
</protein>
<dbReference type="EMBL" id="CACVBM020001518">
    <property type="protein sequence ID" value="CAA7053054.1"/>
    <property type="molecule type" value="Genomic_DNA"/>
</dbReference>
<sequence length="307" mass="35407">MGNLTKKAQEAYEDLCMKQERNLQTPTLQNMEEENVAFKRWENVASIEEKYLKQKSKLHWLKVGDRNNKYFHKGVAERVAQNTIREIKSRDDFEGLTIASLEEIVPRCREEDHDRFIREVTDDEIKKVLFSMPNDKSQGPDGYTSEFFRKAWSVVGVEFTTAVKYVFVKGFLPKGVNTTILALIPKKLGATEMKDYRPISCCNVIYKVVSKIIANRLKEVLPDLISINQSAFIKDRLLIENLLLATELVKDYHKDSVSSRCAIKIDISKAFDSVQWDFLLNTLIAMNFPARLVHWIRLCVTTASFSV</sequence>
<proteinExistence type="predicted"/>